<keyword evidence="3" id="KW-1185">Reference proteome</keyword>
<organism evidence="2 3">
    <name type="scientific">Paenibacillus paeoniae</name>
    <dbReference type="NCBI Taxonomy" id="2292705"/>
    <lineage>
        <taxon>Bacteria</taxon>
        <taxon>Bacillati</taxon>
        <taxon>Bacillota</taxon>
        <taxon>Bacilli</taxon>
        <taxon>Bacillales</taxon>
        <taxon>Paenibacillaceae</taxon>
        <taxon>Paenibacillus</taxon>
    </lineage>
</organism>
<dbReference type="Gene3D" id="1.10.287.4300">
    <property type="entry name" value="Stage III sporulation protein AH-like"/>
    <property type="match status" value="1"/>
</dbReference>
<dbReference type="InterPro" id="IPR038503">
    <property type="entry name" value="SpoIIIAH_sf"/>
</dbReference>
<dbReference type="OrthoDB" id="2665883at2"/>
<dbReference type="Proteomes" id="UP000261905">
    <property type="component" value="Unassembled WGS sequence"/>
</dbReference>
<dbReference type="InterPro" id="IPR024232">
    <property type="entry name" value="SpoIIIAH"/>
</dbReference>
<sequence>MNTKRQTIWLVSMLSLMVVLSAYYLFTQDLNDADKLSSEKPGENVTEVAGGNKGQVVVDEVKPGDDEGISVANQKILDQLAREGYTQGSIFSELLSKREQQYSQETDRIWSVLADVSNISSEDSAAAATQLDQLEDKNSRITALESELMKQYDIAIVSEENDRYKVVVTSEKLEKKDAASIIDQVMTVMEVSPTQVSVQYVSEP</sequence>
<gene>
    <name evidence="2" type="ORF">DX130_10190</name>
</gene>
<feature type="transmembrane region" description="Helical" evidence="1">
    <location>
        <begin position="7"/>
        <end position="26"/>
    </location>
</feature>
<comment type="caution">
    <text evidence="2">The sequence shown here is derived from an EMBL/GenBank/DDBJ whole genome shotgun (WGS) entry which is preliminary data.</text>
</comment>
<accession>A0A371PMB7</accession>
<dbReference type="Pfam" id="PF12685">
    <property type="entry name" value="SpoIIIAH"/>
    <property type="match status" value="1"/>
</dbReference>
<dbReference type="EMBL" id="QUBQ01000001">
    <property type="protein sequence ID" value="REK77344.1"/>
    <property type="molecule type" value="Genomic_DNA"/>
</dbReference>
<keyword evidence="1" id="KW-0472">Membrane</keyword>
<evidence type="ECO:0000256" key="1">
    <source>
        <dbReference type="SAM" id="Phobius"/>
    </source>
</evidence>
<evidence type="ECO:0000313" key="3">
    <source>
        <dbReference type="Proteomes" id="UP000261905"/>
    </source>
</evidence>
<keyword evidence="1" id="KW-0812">Transmembrane</keyword>
<reference evidence="2 3" key="1">
    <citation type="submission" date="2018-08" db="EMBL/GenBank/DDBJ databases">
        <title>Paenibacillus sp. M4BSY-1, whole genome shotgun sequence.</title>
        <authorList>
            <person name="Tuo L."/>
        </authorList>
    </citation>
    <scope>NUCLEOTIDE SEQUENCE [LARGE SCALE GENOMIC DNA]</scope>
    <source>
        <strain evidence="2 3">M4BSY-1</strain>
    </source>
</reference>
<evidence type="ECO:0000313" key="2">
    <source>
        <dbReference type="EMBL" id="REK77344.1"/>
    </source>
</evidence>
<dbReference type="RefSeq" id="WP_116044895.1">
    <property type="nucleotide sequence ID" value="NZ_QUBQ01000001.1"/>
</dbReference>
<dbReference type="AlphaFoldDB" id="A0A371PMB7"/>
<protein>
    <submittedName>
        <fullName evidence="2">SpoIIIAH-like family protein</fullName>
    </submittedName>
</protein>
<name>A0A371PMB7_9BACL</name>
<keyword evidence="1" id="KW-1133">Transmembrane helix</keyword>
<proteinExistence type="predicted"/>